<organism evidence="1 2">
    <name type="scientific">Campylobacter cuniculorum DSM 23162 = LMG 24588</name>
    <dbReference type="NCBI Taxonomy" id="1121267"/>
    <lineage>
        <taxon>Bacteria</taxon>
        <taxon>Pseudomonadati</taxon>
        <taxon>Campylobacterota</taxon>
        <taxon>Epsilonproteobacteria</taxon>
        <taxon>Campylobacterales</taxon>
        <taxon>Campylobacteraceae</taxon>
        <taxon>Campylobacter</taxon>
    </lineage>
</organism>
<evidence type="ECO:0000313" key="1">
    <source>
        <dbReference type="EMBL" id="ARJ57265.1"/>
    </source>
</evidence>
<dbReference type="InterPro" id="IPR000836">
    <property type="entry name" value="PRTase_dom"/>
</dbReference>
<keyword evidence="1" id="KW-0328">Glycosyltransferase</keyword>
<dbReference type="AlphaFoldDB" id="A0A1W6BYX0"/>
<dbReference type="EMBL" id="CP020867">
    <property type="protein sequence ID" value="ARJ57265.1"/>
    <property type="molecule type" value="Genomic_DNA"/>
</dbReference>
<dbReference type="RefSeq" id="WP_027305531.1">
    <property type="nucleotide sequence ID" value="NZ_CP020867.1"/>
</dbReference>
<gene>
    <name evidence="1" type="ORF">CCUN_1690</name>
</gene>
<dbReference type="Proteomes" id="UP000192902">
    <property type="component" value="Chromosome"/>
</dbReference>
<dbReference type="STRING" id="1121267.CCUN_1690"/>
<sequence>MEELKSFDIETNGFLRKESVCGWYHRDYTNYKLEGNPDFLVTLKNTSFQDGQPHQNEETLNRAKDEAKSYIYDILKRLEKTYTICVVPRSKANFTEKQLYFRKAVKEVVNELRREGSPIIDGTDFIQRHTNTRTTHLSKKGFDKEGKMPYVGITLETCDIDDRVKGCDIILIDDIYTKTANVIEDCVQALFDKGAKRVAVYCVARTIDKSK</sequence>
<dbReference type="KEGG" id="ccun:CCUN_1690"/>
<dbReference type="eggNOG" id="COG1040">
    <property type="taxonomic scope" value="Bacteria"/>
</dbReference>
<dbReference type="OrthoDB" id="9779910at2"/>
<dbReference type="GO" id="GO:0016757">
    <property type="term" value="F:glycosyltransferase activity"/>
    <property type="evidence" value="ECO:0007669"/>
    <property type="project" value="UniProtKB-KW"/>
</dbReference>
<reference evidence="1 2" key="1">
    <citation type="submission" date="2017-04" db="EMBL/GenBank/DDBJ databases">
        <title>Complete genome sequence of the Campylobacter cuniculorum type strain LMG24588.</title>
        <authorList>
            <person name="Miller W.G."/>
            <person name="Yee E."/>
            <person name="Revez J."/>
            <person name="Bono J.L."/>
            <person name="Rossi M."/>
        </authorList>
    </citation>
    <scope>NUCLEOTIDE SEQUENCE [LARGE SCALE GENOMIC DNA]</scope>
    <source>
        <strain evidence="1 2">LMG 24588</strain>
    </source>
</reference>
<dbReference type="CDD" id="cd06223">
    <property type="entry name" value="PRTases_typeI"/>
    <property type="match status" value="1"/>
</dbReference>
<keyword evidence="1" id="KW-0808">Transferase</keyword>
<dbReference type="InterPro" id="IPR029057">
    <property type="entry name" value="PRTase-like"/>
</dbReference>
<dbReference type="Gene3D" id="3.40.50.2020">
    <property type="match status" value="1"/>
</dbReference>
<proteinExistence type="predicted"/>
<dbReference type="SUPFAM" id="SSF53271">
    <property type="entry name" value="PRTase-like"/>
    <property type="match status" value="1"/>
</dbReference>
<evidence type="ECO:0000313" key="2">
    <source>
        <dbReference type="Proteomes" id="UP000192902"/>
    </source>
</evidence>
<name>A0A1W6BYX0_9BACT</name>
<protein>
    <submittedName>
        <fullName evidence="1">Putative amidophosphoribosyltransferase</fullName>
    </submittedName>
</protein>
<accession>A0A1W6BYX0</accession>